<dbReference type="InterPro" id="IPR042255">
    <property type="entry name" value="EutC_N"/>
</dbReference>
<keyword evidence="7" id="KW-1185">Reference proteome</keyword>
<feature type="binding site" evidence="5">
    <location>
        <position position="183"/>
    </location>
    <ligand>
        <name>adenosylcob(III)alamin</name>
        <dbReference type="ChEBI" id="CHEBI:18408"/>
    </ligand>
</feature>
<comment type="caution">
    <text evidence="6">The sequence shown here is derived from an EMBL/GenBank/DDBJ whole genome shotgun (WGS) entry which is preliminary data.</text>
</comment>
<comment type="subunit">
    <text evidence="5">The basic unit is a heterodimer which dimerizes to form tetramers. The heterotetramers trimerize; 6 large subunits form a core ring with 6 small subunits projecting outwards.</text>
</comment>
<dbReference type="PANTHER" id="PTHR39330:SF1">
    <property type="entry name" value="ETHANOLAMINE AMMONIA-LYASE SMALL SUBUNIT"/>
    <property type="match status" value="1"/>
</dbReference>
<dbReference type="GO" id="GO:0006520">
    <property type="term" value="P:amino acid metabolic process"/>
    <property type="evidence" value="ECO:0007669"/>
    <property type="project" value="InterPro"/>
</dbReference>
<evidence type="ECO:0000256" key="3">
    <source>
        <dbReference type="ARBA" id="ARBA00023285"/>
    </source>
</evidence>
<evidence type="ECO:0000256" key="5">
    <source>
        <dbReference type="HAMAP-Rule" id="MF_00601"/>
    </source>
</evidence>
<organism evidence="6 7">
    <name type="scientific">Methyloversatilis universalis (strain ATCC BAA-1314 / DSM 25237 / JCM 13912 / CCUG 52030 / FAM5)</name>
    <dbReference type="NCBI Taxonomy" id="1000565"/>
    <lineage>
        <taxon>Bacteria</taxon>
        <taxon>Pseudomonadati</taxon>
        <taxon>Pseudomonadota</taxon>
        <taxon>Betaproteobacteria</taxon>
        <taxon>Nitrosomonadales</taxon>
        <taxon>Sterolibacteriaceae</taxon>
        <taxon>Methyloversatilis</taxon>
    </lineage>
</organism>
<reference evidence="6 7" key="1">
    <citation type="journal article" date="2011" name="J. Bacteriol.">
        <title>Genome sequence of Methyloversatilis universalis FAM5T, a methylotrophic representative of the order Rhodocyclales.</title>
        <authorList>
            <person name="Kittichotirat W."/>
            <person name="Good N.M."/>
            <person name="Hall R."/>
            <person name="Bringel F."/>
            <person name="Lajus A."/>
            <person name="Medigue C."/>
            <person name="Smalley N.E."/>
            <person name="Beck D."/>
            <person name="Bumgarner R."/>
            <person name="Vuilleumier S."/>
            <person name="Kalyuzhnaya M.G."/>
        </authorList>
    </citation>
    <scope>NUCLEOTIDE SEQUENCE [LARGE SCALE GENOMIC DNA]</scope>
    <source>
        <strain evidence="7">ATCC BAA-1314 / JCM 13912 / FAM5</strain>
    </source>
</reference>
<evidence type="ECO:0000313" key="6">
    <source>
        <dbReference type="EMBL" id="EGK73145.1"/>
    </source>
</evidence>
<dbReference type="EMBL" id="AFHG01000029">
    <property type="protein sequence ID" value="EGK73145.1"/>
    <property type="molecule type" value="Genomic_DNA"/>
</dbReference>
<dbReference type="InterPro" id="IPR042251">
    <property type="entry name" value="EutC_C"/>
</dbReference>
<accession>F5R7Z2</accession>
<dbReference type="HAMAP" id="MF_00601">
    <property type="entry name" value="EutC"/>
    <property type="match status" value="1"/>
</dbReference>
<dbReference type="EC" id="4.3.1.7" evidence="5"/>
<dbReference type="STRING" id="1000565.METUNv1_00316"/>
<dbReference type="PIRSF" id="PIRSF018982">
    <property type="entry name" value="EutC"/>
    <property type="match status" value="1"/>
</dbReference>
<comment type="cofactor">
    <cofactor evidence="5">
        <name>adenosylcob(III)alamin</name>
        <dbReference type="ChEBI" id="CHEBI:18408"/>
    </cofactor>
    <text evidence="5">Binds between the large and small subunits.</text>
</comment>
<dbReference type="InterPro" id="IPR009246">
    <property type="entry name" value="EutC"/>
</dbReference>
<evidence type="ECO:0000256" key="1">
    <source>
        <dbReference type="ARBA" id="ARBA00022628"/>
    </source>
</evidence>
<comment type="subcellular location">
    <subcellularLocation>
        <location evidence="5">Bacterial microcompartment</location>
    </subcellularLocation>
</comment>
<dbReference type="Proteomes" id="UP000005019">
    <property type="component" value="Unassembled WGS sequence"/>
</dbReference>
<dbReference type="GO" id="GO:0046336">
    <property type="term" value="P:ethanolamine catabolic process"/>
    <property type="evidence" value="ECO:0007669"/>
    <property type="project" value="UniProtKB-UniRule"/>
</dbReference>
<dbReference type="GO" id="GO:0009350">
    <property type="term" value="C:ethanolamine ammonia-lyase complex"/>
    <property type="evidence" value="ECO:0007669"/>
    <property type="project" value="UniProtKB-UniRule"/>
</dbReference>
<keyword evidence="2 5" id="KW-0456">Lyase</keyword>
<dbReference type="OrthoDB" id="114248at2"/>
<dbReference type="UniPathway" id="UPA00560"/>
<dbReference type="AlphaFoldDB" id="F5R7Z2"/>
<dbReference type="GO" id="GO:0008851">
    <property type="term" value="F:ethanolamine ammonia-lyase activity"/>
    <property type="evidence" value="ECO:0007669"/>
    <property type="project" value="UniProtKB-UniRule"/>
</dbReference>
<comment type="pathway">
    <text evidence="5">Amine and polyamine degradation; ethanolamine degradation.</text>
</comment>
<protein>
    <recommendedName>
        <fullName evidence="5">Ethanolamine ammonia-lyase small subunit</fullName>
        <shortName evidence="5">EAL small subunit</shortName>
        <ecNumber evidence="5">4.3.1.7</ecNumber>
    </recommendedName>
</protein>
<evidence type="ECO:0000256" key="2">
    <source>
        <dbReference type="ARBA" id="ARBA00023239"/>
    </source>
</evidence>
<dbReference type="PANTHER" id="PTHR39330">
    <property type="entry name" value="ETHANOLAMINE AMMONIA-LYASE LIGHT CHAIN"/>
    <property type="match status" value="1"/>
</dbReference>
<comment type="catalytic activity">
    <reaction evidence="5">
        <text>ethanolamine = acetaldehyde + NH4(+)</text>
        <dbReference type="Rhea" id="RHEA:15313"/>
        <dbReference type="ChEBI" id="CHEBI:15343"/>
        <dbReference type="ChEBI" id="CHEBI:28938"/>
        <dbReference type="ChEBI" id="CHEBI:57603"/>
        <dbReference type="EC" id="4.3.1.7"/>
    </reaction>
</comment>
<dbReference type="Pfam" id="PF05985">
    <property type="entry name" value="EutC"/>
    <property type="match status" value="1"/>
</dbReference>
<keyword evidence="1 5" id="KW-0846">Cobalamin</keyword>
<dbReference type="RefSeq" id="WP_008058158.1">
    <property type="nucleotide sequence ID" value="NZ_AFHG01000029.1"/>
</dbReference>
<feature type="binding site" evidence="5">
    <location>
        <position position="212"/>
    </location>
    <ligand>
        <name>adenosylcob(III)alamin</name>
        <dbReference type="ChEBI" id="CHEBI:18408"/>
    </ligand>
</feature>
<keyword evidence="3 5" id="KW-0170">Cobalt</keyword>
<evidence type="ECO:0000256" key="4">
    <source>
        <dbReference type="ARBA" id="ARBA00024446"/>
    </source>
</evidence>
<dbReference type="GO" id="GO:0031419">
    <property type="term" value="F:cobalamin binding"/>
    <property type="evidence" value="ECO:0007669"/>
    <property type="project" value="UniProtKB-UniRule"/>
</dbReference>
<keyword evidence="4 5" id="KW-1283">Bacterial microcompartment</keyword>
<dbReference type="Gene3D" id="3.40.50.11240">
    <property type="entry name" value="Ethanolamine ammonia-lyase light chain (EutC)"/>
    <property type="match status" value="1"/>
</dbReference>
<feature type="binding site" evidence="5">
    <location>
        <position position="162"/>
    </location>
    <ligand>
        <name>adenosylcob(III)alamin</name>
        <dbReference type="ChEBI" id="CHEBI:18408"/>
    </ligand>
</feature>
<sequence length="267" mass="28298">MADDDKQSALSDNGDAWALWKTWTSARIGLGRVGTSVPTAEALGFGLAHALARDAIHTPLDVAALAAELNAQGWPALPVKSRAPDRETYLRRPDLGRRLDADDRVRLDGMRGEGCDLAIVIGDGLSSAAVARHAVPLLGALYPLLPEDWCIAPVVIASQARVALADEVGEALGARMVAMLIGERPGLSSPDSLGIYLTWAPRVGRSDAERNCISNVRPEGQPYGAAAYRLNWLMQQAGVLQLTGVGLKDESDATLPLVAPDGTPRLE</sequence>
<dbReference type="NCBIfam" id="NF003971">
    <property type="entry name" value="PRK05465.1"/>
    <property type="match status" value="1"/>
</dbReference>
<proteinExistence type="inferred from homology"/>
<comment type="similarity">
    <text evidence="5">Belongs to the EutC family.</text>
</comment>
<name>F5R7Z2_METUF</name>
<evidence type="ECO:0000313" key="7">
    <source>
        <dbReference type="Proteomes" id="UP000005019"/>
    </source>
</evidence>
<comment type="function">
    <text evidence="5">Catalyzes the deamination of various vicinal amino-alcohols to oxo compounds. Allows this organism to utilize ethanolamine as the sole source of nitrogen and carbon in the presence of external vitamin B12.</text>
</comment>
<dbReference type="GO" id="GO:0031471">
    <property type="term" value="C:ethanolamine degradation polyhedral organelle"/>
    <property type="evidence" value="ECO:0007669"/>
    <property type="project" value="UniProtKB-UniRule"/>
</dbReference>
<dbReference type="eggNOG" id="COG4302">
    <property type="taxonomic scope" value="Bacteria"/>
</dbReference>
<dbReference type="Gene3D" id="1.10.30.40">
    <property type="entry name" value="Ethanolamine ammonia-lyase light chain (EutC), N-terminal domain"/>
    <property type="match status" value="1"/>
</dbReference>
<gene>
    <name evidence="5" type="primary">eutC</name>
    <name evidence="6" type="ORF">METUNv1_00316</name>
</gene>